<feature type="transmembrane region" description="Helical" evidence="1">
    <location>
        <begin position="102"/>
        <end position="121"/>
    </location>
</feature>
<dbReference type="EMBL" id="JYFE01000023">
    <property type="protein sequence ID" value="KIT16985.1"/>
    <property type="molecule type" value="Genomic_DNA"/>
</dbReference>
<dbReference type="STRING" id="935700.jaqu_11750"/>
<reference evidence="2 3" key="1">
    <citation type="submission" date="2015-02" db="EMBL/GenBank/DDBJ databases">
        <title>Genome Sequence of Jannaschia aquimarina DSM28248, a member of the Roseobacter clade.</title>
        <authorList>
            <person name="Voget S."/>
            <person name="Daniel R."/>
        </authorList>
    </citation>
    <scope>NUCLEOTIDE SEQUENCE [LARGE SCALE GENOMIC DNA]</scope>
    <source>
        <strain evidence="2 3">GSW-M26</strain>
    </source>
</reference>
<comment type="caution">
    <text evidence="2">The sequence shown here is derived from an EMBL/GenBank/DDBJ whole genome shotgun (WGS) entry which is preliminary data.</text>
</comment>
<keyword evidence="3" id="KW-1185">Reference proteome</keyword>
<sequence length="131" mass="14434">MRVAVLRVLLARPGFHTRVAASGVFLLVWVAQAWEQYRQTTLFGSEGDLVAVFDRMWLPLLIYGIGVVLIVWIPLVALLGLLVLSGLILAEFAASDRIPPDVVNMMVPILIATVLLAAGFVRHVMSREREG</sequence>
<keyword evidence="1" id="KW-1133">Transmembrane helix</keyword>
<organism evidence="2 3">
    <name type="scientific">Jannaschia aquimarina</name>
    <dbReference type="NCBI Taxonomy" id="935700"/>
    <lineage>
        <taxon>Bacteria</taxon>
        <taxon>Pseudomonadati</taxon>
        <taxon>Pseudomonadota</taxon>
        <taxon>Alphaproteobacteria</taxon>
        <taxon>Rhodobacterales</taxon>
        <taxon>Roseobacteraceae</taxon>
        <taxon>Jannaschia</taxon>
    </lineage>
</organism>
<evidence type="ECO:0000313" key="2">
    <source>
        <dbReference type="EMBL" id="KIT16985.1"/>
    </source>
</evidence>
<evidence type="ECO:0000256" key="1">
    <source>
        <dbReference type="SAM" id="Phobius"/>
    </source>
</evidence>
<dbReference type="AlphaFoldDB" id="A0A0D1EMR4"/>
<dbReference type="PATRIC" id="fig|935700.4.peg.1221"/>
<keyword evidence="1" id="KW-0472">Membrane</keyword>
<gene>
    <name evidence="2" type="ORF">jaqu_11750</name>
</gene>
<evidence type="ECO:0000313" key="3">
    <source>
        <dbReference type="Proteomes" id="UP000032232"/>
    </source>
</evidence>
<dbReference type="RefSeq" id="WP_043918023.1">
    <property type="nucleotide sequence ID" value="NZ_FZPF01000002.1"/>
</dbReference>
<keyword evidence="1" id="KW-0812">Transmembrane</keyword>
<protein>
    <submittedName>
        <fullName evidence="2">Uncharacterized protein</fullName>
    </submittedName>
</protein>
<dbReference type="Proteomes" id="UP000032232">
    <property type="component" value="Unassembled WGS sequence"/>
</dbReference>
<proteinExistence type="predicted"/>
<name>A0A0D1EMR4_9RHOB</name>
<accession>A0A0D1EMR4</accession>
<feature type="transmembrane region" description="Helical" evidence="1">
    <location>
        <begin position="57"/>
        <end position="90"/>
    </location>
</feature>